<sequence>MCFGGDLRQGQRFGEPLPHHGDARADRRRLGTHLRFMPSVPFSREQVRGEEGGGGFRVEVARPDGRGSARTSCSTTGSPADNAADSASKSGAPRWAAVRSTVADGMCTWIVRIADVLR</sequence>
<feature type="region of interest" description="Disordered" evidence="1">
    <location>
        <begin position="45"/>
        <end position="93"/>
    </location>
</feature>
<accession>A0A344KZK7</accession>
<dbReference type="Proteomes" id="UP000250434">
    <property type="component" value="Chromosome"/>
</dbReference>
<evidence type="ECO:0000256" key="1">
    <source>
        <dbReference type="SAM" id="MobiDB-lite"/>
    </source>
</evidence>
<proteinExistence type="predicted"/>
<gene>
    <name evidence="2" type="ORF">A4R43_00790</name>
</gene>
<evidence type="ECO:0000313" key="2">
    <source>
        <dbReference type="EMBL" id="AXB41231.1"/>
    </source>
</evidence>
<dbReference type="EMBL" id="CP015163">
    <property type="protein sequence ID" value="AXB41231.1"/>
    <property type="molecule type" value="Genomic_DNA"/>
</dbReference>
<dbReference type="AlphaFoldDB" id="A0A344KZK7"/>
<name>A0A344KZK7_9PSEU</name>
<reference evidence="2 3" key="1">
    <citation type="submission" date="2016-04" db="EMBL/GenBank/DDBJ databases">
        <title>Complete genome sequence and analysis of deep-sea sediment isolate, Amycolatopsis sp. WP1.</title>
        <authorList>
            <person name="Wang H."/>
            <person name="Chen S."/>
            <person name="Wu Q."/>
        </authorList>
    </citation>
    <scope>NUCLEOTIDE SEQUENCE [LARGE SCALE GENOMIC DNA]</scope>
    <source>
        <strain evidence="2 3">WP1</strain>
    </source>
</reference>
<evidence type="ECO:0000313" key="3">
    <source>
        <dbReference type="Proteomes" id="UP000250434"/>
    </source>
</evidence>
<organism evidence="2 3">
    <name type="scientific">Amycolatopsis albispora</name>
    <dbReference type="NCBI Taxonomy" id="1804986"/>
    <lineage>
        <taxon>Bacteria</taxon>
        <taxon>Bacillati</taxon>
        <taxon>Actinomycetota</taxon>
        <taxon>Actinomycetes</taxon>
        <taxon>Pseudonocardiales</taxon>
        <taxon>Pseudonocardiaceae</taxon>
        <taxon>Amycolatopsis</taxon>
    </lineage>
</organism>
<dbReference type="KEGG" id="aab:A4R43_00790"/>
<keyword evidence="3" id="KW-1185">Reference proteome</keyword>
<feature type="compositionally biased region" description="Polar residues" evidence="1">
    <location>
        <begin position="69"/>
        <end position="89"/>
    </location>
</feature>
<feature type="compositionally biased region" description="Basic and acidic residues" evidence="1">
    <location>
        <begin position="17"/>
        <end position="29"/>
    </location>
</feature>
<feature type="region of interest" description="Disordered" evidence="1">
    <location>
        <begin position="1"/>
        <end position="29"/>
    </location>
</feature>
<protein>
    <submittedName>
        <fullName evidence="2">Uncharacterized protein</fullName>
    </submittedName>
</protein>